<comment type="caution">
    <text evidence="6">The sequence shown here is derived from an EMBL/GenBank/DDBJ whole genome shotgun (WGS) entry which is preliminary data.</text>
</comment>
<evidence type="ECO:0000313" key="6">
    <source>
        <dbReference type="EMBL" id="MST69013.1"/>
    </source>
</evidence>
<organism evidence="6">
    <name type="scientific">Baileyella intestinalis</name>
    <dbReference type="NCBI Taxonomy" id="2606709"/>
    <lineage>
        <taxon>Bacteria</taxon>
        <taxon>Bacillati</taxon>
        <taxon>Bacillota</taxon>
        <taxon>Clostridia</taxon>
        <taxon>Peptostreptococcales</taxon>
        <taxon>Anaerovoracaceae</taxon>
        <taxon>Baileyella</taxon>
    </lineage>
</organism>
<dbReference type="SUPFAM" id="SSF141091">
    <property type="entry name" value="L21p-like"/>
    <property type="match status" value="1"/>
</dbReference>
<comment type="function">
    <text evidence="4 5">This protein binds to 23S rRNA in the presence of protein L20.</text>
</comment>
<comment type="subunit">
    <text evidence="4">Part of the 50S ribosomal subunit. Contacts protein L20.</text>
</comment>
<dbReference type="GO" id="GO:0003735">
    <property type="term" value="F:structural constituent of ribosome"/>
    <property type="evidence" value="ECO:0007669"/>
    <property type="project" value="InterPro"/>
</dbReference>
<dbReference type="AlphaFoldDB" id="A0A6A8M861"/>
<dbReference type="EMBL" id="VUNB01000004">
    <property type="protein sequence ID" value="MST69013.1"/>
    <property type="molecule type" value="Genomic_DNA"/>
</dbReference>
<comment type="similarity">
    <text evidence="1 4 5">Belongs to the bacterial ribosomal protein bL21 family.</text>
</comment>
<dbReference type="GO" id="GO:0005840">
    <property type="term" value="C:ribosome"/>
    <property type="evidence" value="ECO:0007669"/>
    <property type="project" value="UniProtKB-KW"/>
</dbReference>
<reference evidence="6" key="1">
    <citation type="submission" date="2019-09" db="EMBL/GenBank/DDBJ databases">
        <title>In-depth cultivation of the pig gut microbiome towards novel bacterial diversity and tailored functional studies.</title>
        <authorList>
            <person name="Wylensek D."/>
            <person name="Hitch T.C.A."/>
            <person name="Clavel T."/>
        </authorList>
    </citation>
    <scope>NUCLEOTIDE SEQUENCE</scope>
    <source>
        <strain evidence="6">RF-744-FAT-WT-3</strain>
    </source>
</reference>
<dbReference type="PANTHER" id="PTHR21349:SF0">
    <property type="entry name" value="LARGE RIBOSOMAL SUBUNIT PROTEIN BL21M"/>
    <property type="match status" value="1"/>
</dbReference>
<dbReference type="InterPro" id="IPR036164">
    <property type="entry name" value="bL21-like_sf"/>
</dbReference>
<name>A0A6A8M861_9FIRM</name>
<proteinExistence type="inferred from homology"/>
<evidence type="ECO:0000256" key="4">
    <source>
        <dbReference type="HAMAP-Rule" id="MF_01363"/>
    </source>
</evidence>
<keyword evidence="4 5" id="KW-0699">rRNA-binding</keyword>
<protein>
    <recommendedName>
        <fullName evidence="4">Large ribosomal subunit protein bL21</fullName>
    </recommendedName>
</protein>
<dbReference type="NCBIfam" id="TIGR00061">
    <property type="entry name" value="L21"/>
    <property type="match status" value="1"/>
</dbReference>
<accession>A0A6A8M861</accession>
<gene>
    <name evidence="4 6" type="primary">rplU</name>
    <name evidence="6" type="ORF">FYJ66_05335</name>
</gene>
<dbReference type="InterPro" id="IPR028909">
    <property type="entry name" value="bL21-like"/>
</dbReference>
<keyword evidence="2 4" id="KW-0689">Ribosomal protein</keyword>
<evidence type="ECO:0000256" key="2">
    <source>
        <dbReference type="ARBA" id="ARBA00022980"/>
    </source>
</evidence>
<dbReference type="GO" id="GO:0005737">
    <property type="term" value="C:cytoplasm"/>
    <property type="evidence" value="ECO:0007669"/>
    <property type="project" value="UniProtKB-ARBA"/>
</dbReference>
<dbReference type="GO" id="GO:1990904">
    <property type="term" value="C:ribonucleoprotein complex"/>
    <property type="evidence" value="ECO:0007669"/>
    <property type="project" value="UniProtKB-KW"/>
</dbReference>
<evidence type="ECO:0000256" key="3">
    <source>
        <dbReference type="ARBA" id="ARBA00023274"/>
    </source>
</evidence>
<evidence type="ECO:0000256" key="1">
    <source>
        <dbReference type="ARBA" id="ARBA00008563"/>
    </source>
</evidence>
<keyword evidence="4 5" id="KW-0694">RNA-binding</keyword>
<evidence type="ECO:0000256" key="5">
    <source>
        <dbReference type="RuleBase" id="RU000562"/>
    </source>
</evidence>
<dbReference type="GO" id="GO:0019843">
    <property type="term" value="F:rRNA binding"/>
    <property type="evidence" value="ECO:0007669"/>
    <property type="project" value="UniProtKB-UniRule"/>
</dbReference>
<dbReference type="Pfam" id="PF00829">
    <property type="entry name" value="Ribosomal_L21p"/>
    <property type="match status" value="1"/>
</dbReference>
<dbReference type="GO" id="GO:0006412">
    <property type="term" value="P:translation"/>
    <property type="evidence" value="ECO:0007669"/>
    <property type="project" value="UniProtKB-UniRule"/>
</dbReference>
<dbReference type="HAMAP" id="MF_01363">
    <property type="entry name" value="Ribosomal_bL21"/>
    <property type="match status" value="1"/>
</dbReference>
<dbReference type="InterPro" id="IPR001787">
    <property type="entry name" value="Ribosomal_bL21"/>
</dbReference>
<keyword evidence="3 4" id="KW-0687">Ribonucleoprotein</keyword>
<sequence length="154" mass="16603">MYAIIETGGKQYRVQEGDVLKVEKLNAAAGQKVYFNVLAINNGELVTGKPYVENCAVEAEVLGQGKGDKVVIFKYKAKKDYRKKNSHRQPYTEVKVTALGVEPSEAPVAEAASSDAKANINMKKAELLEIAEGMGLEVSSKATKAEILAAIEAN</sequence>
<dbReference type="PANTHER" id="PTHR21349">
    <property type="entry name" value="50S RIBOSOMAL PROTEIN L21"/>
    <property type="match status" value="1"/>
</dbReference>